<dbReference type="GO" id="GO:0005113">
    <property type="term" value="F:patched binding"/>
    <property type="evidence" value="ECO:0007669"/>
    <property type="project" value="TreeGrafter"/>
</dbReference>
<evidence type="ECO:0000313" key="4">
    <source>
        <dbReference type="Proteomes" id="UP000664859"/>
    </source>
</evidence>
<dbReference type="GO" id="GO:0005815">
    <property type="term" value="C:microtubule organizing center"/>
    <property type="evidence" value="ECO:0007669"/>
    <property type="project" value="TreeGrafter"/>
</dbReference>
<gene>
    <name evidence="3" type="ORF">JKP88DRAFT_269313</name>
</gene>
<dbReference type="PANTHER" id="PTHR20870:SF0">
    <property type="entry name" value="BARDET-BIEDL SYNDROME 1 PROTEIN"/>
    <property type="match status" value="1"/>
</dbReference>
<accession>A0A836CLJ0</accession>
<dbReference type="InterPro" id="IPR032728">
    <property type="entry name" value="BBS1_N"/>
</dbReference>
<dbReference type="Pfam" id="PF14779">
    <property type="entry name" value="BBS1"/>
    <property type="match status" value="1"/>
</dbReference>
<dbReference type="InterPro" id="IPR028784">
    <property type="entry name" value="BBS1"/>
</dbReference>
<organism evidence="3 4">
    <name type="scientific">Tribonema minus</name>
    <dbReference type="NCBI Taxonomy" id="303371"/>
    <lineage>
        <taxon>Eukaryota</taxon>
        <taxon>Sar</taxon>
        <taxon>Stramenopiles</taxon>
        <taxon>Ochrophyta</taxon>
        <taxon>PX clade</taxon>
        <taxon>Xanthophyceae</taxon>
        <taxon>Tribonematales</taxon>
        <taxon>Tribonemataceae</taxon>
        <taxon>Tribonema</taxon>
    </lineage>
</organism>
<dbReference type="InterPro" id="IPR056419">
    <property type="entry name" value="GAE_BBS1"/>
</dbReference>
<keyword evidence="4" id="KW-1185">Reference proteome</keyword>
<dbReference type="GO" id="GO:0034464">
    <property type="term" value="C:BBSome"/>
    <property type="evidence" value="ECO:0007669"/>
    <property type="project" value="InterPro"/>
</dbReference>
<dbReference type="Proteomes" id="UP000664859">
    <property type="component" value="Unassembled WGS sequence"/>
</dbReference>
<dbReference type="PANTHER" id="PTHR20870">
    <property type="entry name" value="BARDET-BIEDL SYNDROME 1 PROTEIN"/>
    <property type="match status" value="1"/>
</dbReference>
<name>A0A836CLJ0_9STRA</name>
<dbReference type="EMBL" id="JAFCMP010000024">
    <property type="protein sequence ID" value="KAG5191005.1"/>
    <property type="molecule type" value="Genomic_DNA"/>
</dbReference>
<feature type="domain" description="Bardet-Biedl syndrome 1 protein GAE" evidence="2">
    <location>
        <begin position="497"/>
        <end position="598"/>
    </location>
</feature>
<dbReference type="GO" id="GO:0061512">
    <property type="term" value="P:protein localization to cilium"/>
    <property type="evidence" value="ECO:0007669"/>
    <property type="project" value="TreeGrafter"/>
</dbReference>
<protein>
    <submittedName>
        <fullName evidence="3">Bardet-Biedl syndrome 1</fullName>
    </submittedName>
</protein>
<evidence type="ECO:0000259" key="2">
    <source>
        <dbReference type="Pfam" id="PF23304"/>
    </source>
</evidence>
<dbReference type="OrthoDB" id="10259809at2759"/>
<dbReference type="Pfam" id="PF23304">
    <property type="entry name" value="GAE_BBS1"/>
    <property type="match status" value="1"/>
</dbReference>
<evidence type="ECO:0000259" key="1">
    <source>
        <dbReference type="Pfam" id="PF14779"/>
    </source>
</evidence>
<evidence type="ECO:0000313" key="3">
    <source>
        <dbReference type="EMBL" id="KAG5191005.1"/>
    </source>
</evidence>
<dbReference type="AlphaFoldDB" id="A0A836CLJ0"/>
<comment type="caution">
    <text evidence="3">The sequence shown here is derived from an EMBL/GenBank/DDBJ whole genome shotgun (WGS) entry which is preliminary data.</text>
</comment>
<dbReference type="GO" id="GO:0005930">
    <property type="term" value="C:axoneme"/>
    <property type="evidence" value="ECO:0007669"/>
    <property type="project" value="TreeGrafter"/>
</dbReference>
<feature type="domain" description="Bardet-Biedl syndrome 1 N-terminal" evidence="1">
    <location>
        <begin position="24"/>
        <end position="275"/>
    </location>
</feature>
<dbReference type="GO" id="GO:1905515">
    <property type="term" value="P:non-motile cilium assembly"/>
    <property type="evidence" value="ECO:0007669"/>
    <property type="project" value="InterPro"/>
</dbReference>
<proteinExistence type="predicted"/>
<reference evidence="3" key="1">
    <citation type="submission" date="2021-02" db="EMBL/GenBank/DDBJ databases">
        <title>First Annotated Genome of the Yellow-green Alga Tribonema minus.</title>
        <authorList>
            <person name="Mahan K.M."/>
        </authorList>
    </citation>
    <scope>NUCLEOTIDE SEQUENCE</scope>
    <source>
        <strain evidence="3">UTEX B ZZ1240</strain>
    </source>
</reference>
<dbReference type="GO" id="GO:0005119">
    <property type="term" value="F:smoothened binding"/>
    <property type="evidence" value="ECO:0007669"/>
    <property type="project" value="TreeGrafter"/>
</dbReference>
<sequence length="602" mass="61683">MNAAAATPAASAPLPAANKKSGPWLHAWYDPLAGIHVHGGAMALADLQGDGDGCLLVADDDERFKIYRGTSFAAVQPLLEQPSALCAYHPDAGAAAARTPSVAIAAGPSVYIYRNLRPYYKFTTPAQEPCQQELAAWAGLTRDSPDAALAAAADALRAARRGGAALSARSADLLASDAPAARRAAADAWHGRAMAQPPAVTCLTKLRRAREGADAPCCLVVGTEAGGVLLVGPPGGVIVAVTLPAPPALIEATGLLDVEWRVVAACRNGKIYTVKNGEGRRSAVLAGAAIELNALPVALARQGRLIHVATMDRVLHCYSLKGRRAHALRQPAPIVALEPLARGAAECLLVALASGALRLYAGAALLHTLELGAPPAALRFGRFGREDAALAVVLRGSGALVVKILDRKAALSAPSAADAGPPAEQDVPLPVPRKTRLFVEQAAREREAPAAMHRAFQRDLARLRLRTARAYVEAVAGGDADADTDAGGSSGGGGGSVRLHAECLGLGPRFRLRVQLVNCAARPVAGARVCVASVPPALYAVPRALVEAPALLPQVPAHVEVGLVCTDPAGAAGAVRVLVLGGGGEVLASAVVNMPVSEPPLQ</sequence>